<dbReference type="InterPro" id="IPR027417">
    <property type="entry name" value="P-loop_NTPase"/>
</dbReference>
<evidence type="ECO:0000256" key="6">
    <source>
        <dbReference type="ARBA" id="ARBA00023125"/>
    </source>
</evidence>
<evidence type="ECO:0000256" key="2">
    <source>
        <dbReference type="ARBA" id="ARBA00022763"/>
    </source>
</evidence>
<dbReference type="GO" id="GO:0006281">
    <property type="term" value="P:DNA repair"/>
    <property type="evidence" value="ECO:0007669"/>
    <property type="project" value="UniProtKB-KW"/>
</dbReference>
<dbReference type="InterPro" id="IPR045562">
    <property type="entry name" value="RecG_dom3_C"/>
</dbReference>
<dbReference type="InterPro" id="IPR014001">
    <property type="entry name" value="Helicase_ATP-bd"/>
</dbReference>
<dbReference type="GO" id="GO:0003677">
    <property type="term" value="F:DNA binding"/>
    <property type="evidence" value="ECO:0007669"/>
    <property type="project" value="UniProtKB-KW"/>
</dbReference>
<keyword evidence="6" id="KW-0238">DNA-binding</keyword>
<dbReference type="Pfam" id="PF00271">
    <property type="entry name" value="Helicase_C"/>
    <property type="match status" value="1"/>
</dbReference>
<dbReference type="Proteomes" id="UP000177811">
    <property type="component" value="Unassembled WGS sequence"/>
</dbReference>
<dbReference type="AlphaFoldDB" id="A0A1G2KX31"/>
<evidence type="ECO:0000259" key="10">
    <source>
        <dbReference type="PROSITE" id="PS51194"/>
    </source>
</evidence>
<evidence type="ECO:0000256" key="1">
    <source>
        <dbReference type="ARBA" id="ARBA00022741"/>
    </source>
</evidence>
<dbReference type="Pfam" id="PF17191">
    <property type="entry name" value="RecG_wedge"/>
    <property type="match status" value="1"/>
</dbReference>
<dbReference type="SMART" id="SM00487">
    <property type="entry name" value="DEXDc"/>
    <property type="match status" value="1"/>
</dbReference>
<dbReference type="PANTHER" id="PTHR47964">
    <property type="entry name" value="ATP-DEPENDENT DNA HELICASE HOMOLOG RECG, CHLOROPLASTIC"/>
    <property type="match status" value="1"/>
</dbReference>
<dbReference type="NCBIfam" id="NF008168">
    <property type="entry name" value="PRK10917.2-2"/>
    <property type="match status" value="1"/>
</dbReference>
<dbReference type="Gene3D" id="2.40.50.140">
    <property type="entry name" value="Nucleic acid-binding proteins"/>
    <property type="match status" value="1"/>
</dbReference>
<keyword evidence="3" id="KW-0378">Hydrolase</keyword>
<reference evidence="11 12" key="1">
    <citation type="journal article" date="2016" name="Nat. Commun.">
        <title>Thousands of microbial genomes shed light on interconnected biogeochemical processes in an aquifer system.</title>
        <authorList>
            <person name="Anantharaman K."/>
            <person name="Brown C.T."/>
            <person name="Hug L.A."/>
            <person name="Sharon I."/>
            <person name="Castelle C.J."/>
            <person name="Probst A.J."/>
            <person name="Thomas B.C."/>
            <person name="Singh A."/>
            <person name="Wilkins M.J."/>
            <person name="Karaoz U."/>
            <person name="Brodie E.L."/>
            <person name="Williams K.H."/>
            <person name="Hubbard S.S."/>
            <person name="Banfield J.F."/>
        </authorList>
    </citation>
    <scope>NUCLEOTIDE SEQUENCE [LARGE SCALE GENOMIC DNA]</scope>
</reference>
<keyword evidence="2" id="KW-0227">DNA damage</keyword>
<dbReference type="InterPro" id="IPR011545">
    <property type="entry name" value="DEAD/DEAH_box_helicase_dom"/>
</dbReference>
<gene>
    <name evidence="11" type="ORF">A3C16_03055</name>
</gene>
<evidence type="ECO:0000313" key="12">
    <source>
        <dbReference type="Proteomes" id="UP000177811"/>
    </source>
</evidence>
<dbReference type="PROSITE" id="PS51194">
    <property type="entry name" value="HELICASE_CTER"/>
    <property type="match status" value="1"/>
</dbReference>
<keyword evidence="7" id="KW-0234">DNA repair</keyword>
<proteinExistence type="predicted"/>
<dbReference type="SMART" id="SM00490">
    <property type="entry name" value="HELICc"/>
    <property type="match status" value="1"/>
</dbReference>
<evidence type="ECO:0000259" key="9">
    <source>
        <dbReference type="PROSITE" id="PS51192"/>
    </source>
</evidence>
<comment type="caution">
    <text evidence="11">The sequence shown here is derived from an EMBL/GenBank/DDBJ whole genome shotgun (WGS) entry which is preliminary data.</text>
</comment>
<keyword evidence="4 11" id="KW-0347">Helicase</keyword>
<dbReference type="InterPro" id="IPR033454">
    <property type="entry name" value="RecG_wedge"/>
</dbReference>
<dbReference type="SUPFAM" id="SSF50249">
    <property type="entry name" value="Nucleic acid-binding proteins"/>
    <property type="match status" value="1"/>
</dbReference>
<evidence type="ECO:0000313" key="11">
    <source>
        <dbReference type="EMBL" id="OHA03993.1"/>
    </source>
</evidence>
<name>A0A1G2KX31_9BACT</name>
<dbReference type="CDD" id="cd04488">
    <property type="entry name" value="RecG_wedge_OBF"/>
    <property type="match status" value="1"/>
</dbReference>
<evidence type="ECO:0000256" key="3">
    <source>
        <dbReference type="ARBA" id="ARBA00022801"/>
    </source>
</evidence>
<dbReference type="GO" id="GO:0005524">
    <property type="term" value="F:ATP binding"/>
    <property type="evidence" value="ECO:0007669"/>
    <property type="project" value="UniProtKB-KW"/>
</dbReference>
<keyword evidence="1" id="KW-0547">Nucleotide-binding</keyword>
<dbReference type="SUPFAM" id="SSF52540">
    <property type="entry name" value="P-loop containing nucleoside triphosphate hydrolases"/>
    <property type="match status" value="2"/>
</dbReference>
<dbReference type="InterPro" id="IPR012340">
    <property type="entry name" value="NA-bd_OB-fold"/>
</dbReference>
<evidence type="ECO:0000256" key="4">
    <source>
        <dbReference type="ARBA" id="ARBA00022806"/>
    </source>
</evidence>
<evidence type="ECO:0000256" key="5">
    <source>
        <dbReference type="ARBA" id="ARBA00022840"/>
    </source>
</evidence>
<dbReference type="InterPro" id="IPR047112">
    <property type="entry name" value="RecG/Mfd"/>
</dbReference>
<keyword evidence="5" id="KW-0067">ATP-binding</keyword>
<dbReference type="Gene3D" id="3.40.50.300">
    <property type="entry name" value="P-loop containing nucleotide triphosphate hydrolases"/>
    <property type="match status" value="2"/>
</dbReference>
<feature type="domain" description="Helicase ATP-binding" evidence="9">
    <location>
        <begin position="290"/>
        <end position="487"/>
    </location>
</feature>
<dbReference type="PROSITE" id="PS51192">
    <property type="entry name" value="HELICASE_ATP_BIND_1"/>
    <property type="match status" value="1"/>
</dbReference>
<dbReference type="NCBIfam" id="NF008165">
    <property type="entry name" value="PRK10917.1-3"/>
    <property type="match status" value="1"/>
</dbReference>
<dbReference type="InterPro" id="IPR001650">
    <property type="entry name" value="Helicase_C-like"/>
</dbReference>
<dbReference type="GO" id="GO:0003678">
    <property type="term" value="F:DNA helicase activity"/>
    <property type="evidence" value="ECO:0007669"/>
    <property type="project" value="TreeGrafter"/>
</dbReference>
<feature type="domain" description="Helicase C-terminal" evidence="10">
    <location>
        <begin position="533"/>
        <end position="678"/>
    </location>
</feature>
<sequence>MQLNDMIGIALPTIKPQKIKLLEKLGIRTVRDLLYYFPSRYIELGAVKPIADLILGESASVIAEVVHVKAEKTWKSRMNIAQATLKDADASIQAVWFNQPYLASMLKPGTRILVSGKISLRKNKNEKYFANPTWELVGDSEADAHQLKTSTVLPVYSETYGMSSLWLRWQIRRLLSARGGSASGGEKTPDIPETLPEHILKTYNLPVLRRALVAMHTPRTLQEIEAAKKRFSFEEIFCIQLHQQQIRKKTELVPSVAIQPRPDIIAEFTNTLPYALTGAQKRVISQILADFKKPYPMGRLLEGDVGSGKTIVATAVSLNAVTEKAQAAFMAPTEILARQHFHEFIRRLEPFRVNIALLTSGTVEKFPSKISYKKTADISRTQLLKELAAGDVHILIGTHSLINASVKFKKLALVIIDEQHRFGKEQRLKLAKEKEEVTEVPALSFGIPKNFKKNFHTASPHLLSMTATPIPRTLALTIYGNLDLSVLDEMPPGRKKVITRIVPSRERRETHEFIRGQLAAGRQAFVICPRIEKSDDTAYKNPQTALLFSDMKAVKEEYKKLSEEVFPDARIGMLHGKMKPEEKEGAMKKFKEGAIDILVSTSVVEVGVDVPNATIMMIEGGERYGLSQLHQFRGRVGRGEHQSYCLIFTESRSETVRERLKALESAKNGFELAEYDLMFRGPGELTGARQWGMSDVGMEALKNIKLVEFARTEAAALIAKDPQLAEWPALSDRVERLAKKIHFE</sequence>
<dbReference type="PANTHER" id="PTHR47964:SF1">
    <property type="entry name" value="ATP-DEPENDENT DNA HELICASE HOMOLOG RECG, CHLOROPLASTIC"/>
    <property type="match status" value="1"/>
</dbReference>
<dbReference type="Pfam" id="PF19833">
    <property type="entry name" value="RecG_dom3_C"/>
    <property type="match status" value="1"/>
</dbReference>
<protein>
    <recommendedName>
        <fullName evidence="8">Probable DNA 3'-5' helicase RecG</fullName>
    </recommendedName>
</protein>
<dbReference type="Pfam" id="PF00270">
    <property type="entry name" value="DEAD"/>
    <property type="match status" value="1"/>
</dbReference>
<dbReference type="GO" id="GO:0016787">
    <property type="term" value="F:hydrolase activity"/>
    <property type="evidence" value="ECO:0007669"/>
    <property type="project" value="UniProtKB-KW"/>
</dbReference>
<dbReference type="EMBL" id="MHQL01000003">
    <property type="protein sequence ID" value="OHA03993.1"/>
    <property type="molecule type" value="Genomic_DNA"/>
</dbReference>
<accession>A0A1G2KX31</accession>
<evidence type="ECO:0000256" key="7">
    <source>
        <dbReference type="ARBA" id="ARBA00023204"/>
    </source>
</evidence>
<evidence type="ECO:0000256" key="8">
    <source>
        <dbReference type="ARBA" id="ARBA00049819"/>
    </source>
</evidence>
<organism evidence="11 12">
    <name type="scientific">Candidatus Sungbacteria bacterium RIFCSPHIGHO2_02_FULL_51_29</name>
    <dbReference type="NCBI Taxonomy" id="1802273"/>
    <lineage>
        <taxon>Bacteria</taxon>
        <taxon>Candidatus Sungiibacteriota</taxon>
    </lineage>
</organism>